<keyword evidence="1" id="KW-0732">Signal</keyword>
<evidence type="ECO:0000256" key="1">
    <source>
        <dbReference type="SAM" id="SignalP"/>
    </source>
</evidence>
<accession>A0A4S2N2P3</accession>
<dbReference type="InParanoid" id="A0A4S2N2P3"/>
<gene>
    <name evidence="2" type="ORF">EX30DRAFT_338075</name>
</gene>
<sequence>MNLLRLLLILPALAVAIIPPNYNTHRLVAREEPDAMTPEELAEFEAKMNEFVAQLAPVVEEAEGTAAVAELEEQVVMIVQAQATV</sequence>
<name>A0A4S2N2P3_9PEZI</name>
<reference evidence="2 3" key="1">
    <citation type="submission" date="2019-04" db="EMBL/GenBank/DDBJ databases">
        <title>Comparative genomics and transcriptomics to analyze fruiting body development in filamentous ascomycetes.</title>
        <authorList>
            <consortium name="DOE Joint Genome Institute"/>
            <person name="Lutkenhaus R."/>
            <person name="Traeger S."/>
            <person name="Breuer J."/>
            <person name="Kuo A."/>
            <person name="Lipzen A."/>
            <person name="Pangilinan J."/>
            <person name="Dilworth D."/>
            <person name="Sandor L."/>
            <person name="Poggeler S."/>
            <person name="Barry K."/>
            <person name="Grigoriev I.V."/>
            <person name="Nowrousian M."/>
        </authorList>
    </citation>
    <scope>NUCLEOTIDE SEQUENCE [LARGE SCALE GENOMIC DNA]</scope>
    <source>
        <strain evidence="2 3">CBS 389.68</strain>
    </source>
</reference>
<feature type="signal peptide" evidence="1">
    <location>
        <begin position="1"/>
        <end position="16"/>
    </location>
</feature>
<organism evidence="2 3">
    <name type="scientific">Ascodesmis nigricans</name>
    <dbReference type="NCBI Taxonomy" id="341454"/>
    <lineage>
        <taxon>Eukaryota</taxon>
        <taxon>Fungi</taxon>
        <taxon>Dikarya</taxon>
        <taxon>Ascomycota</taxon>
        <taxon>Pezizomycotina</taxon>
        <taxon>Pezizomycetes</taxon>
        <taxon>Pezizales</taxon>
        <taxon>Ascodesmidaceae</taxon>
        <taxon>Ascodesmis</taxon>
    </lineage>
</organism>
<keyword evidence="3" id="KW-1185">Reference proteome</keyword>
<dbReference type="Proteomes" id="UP000298138">
    <property type="component" value="Unassembled WGS sequence"/>
</dbReference>
<evidence type="ECO:0000313" key="2">
    <source>
        <dbReference type="EMBL" id="TGZ83449.1"/>
    </source>
</evidence>
<dbReference type="EMBL" id="ML220113">
    <property type="protein sequence ID" value="TGZ83449.1"/>
    <property type="molecule type" value="Genomic_DNA"/>
</dbReference>
<dbReference type="AlphaFoldDB" id="A0A4S2N2P3"/>
<feature type="chain" id="PRO_5020520425" evidence="1">
    <location>
        <begin position="17"/>
        <end position="85"/>
    </location>
</feature>
<proteinExistence type="predicted"/>
<protein>
    <submittedName>
        <fullName evidence="2">Uncharacterized protein</fullName>
    </submittedName>
</protein>
<evidence type="ECO:0000313" key="3">
    <source>
        <dbReference type="Proteomes" id="UP000298138"/>
    </source>
</evidence>